<dbReference type="Proteomes" id="UP000032141">
    <property type="component" value="Chromosome C9"/>
</dbReference>
<evidence type="ECO:0000313" key="2">
    <source>
        <dbReference type="Proteomes" id="UP000032141"/>
    </source>
</evidence>
<dbReference type="HOGENOM" id="CLU_2561480_0_0_1"/>
<organism evidence="1 2">
    <name type="scientific">Brassica oleracea var. oleracea</name>
    <dbReference type="NCBI Taxonomy" id="109376"/>
    <lineage>
        <taxon>Eukaryota</taxon>
        <taxon>Viridiplantae</taxon>
        <taxon>Streptophyta</taxon>
        <taxon>Embryophyta</taxon>
        <taxon>Tracheophyta</taxon>
        <taxon>Spermatophyta</taxon>
        <taxon>Magnoliopsida</taxon>
        <taxon>eudicotyledons</taxon>
        <taxon>Gunneridae</taxon>
        <taxon>Pentapetalae</taxon>
        <taxon>rosids</taxon>
        <taxon>malvids</taxon>
        <taxon>Brassicales</taxon>
        <taxon>Brassicaceae</taxon>
        <taxon>Brassiceae</taxon>
        <taxon>Brassica</taxon>
    </lineage>
</organism>
<evidence type="ECO:0000313" key="1">
    <source>
        <dbReference type="EnsemblPlants" id="Bo9g120870.1"/>
    </source>
</evidence>
<name>A0A0D3EBF7_BRAOL</name>
<dbReference type="Gramene" id="Bo9g120870.1">
    <property type="protein sequence ID" value="Bo9g120870.1"/>
    <property type="gene ID" value="Bo9g120870"/>
</dbReference>
<sequence>MDNDSDLLHIQMAHQPLHLRLCHRVSVVSPASSLRLRTIPLSNWLMVKYFSWFKARDFRRRESEIREVKLIHASKTIAYLRE</sequence>
<accession>A0A0D3EBF7</accession>
<proteinExistence type="predicted"/>
<reference evidence="1 2" key="1">
    <citation type="journal article" date="2014" name="Genome Biol.">
        <title>Transcriptome and methylome profiling reveals relics of genome dominance in the mesopolyploid Brassica oleracea.</title>
        <authorList>
            <person name="Parkin I.A."/>
            <person name="Koh C."/>
            <person name="Tang H."/>
            <person name="Robinson S.J."/>
            <person name="Kagale S."/>
            <person name="Clarke W.E."/>
            <person name="Town C.D."/>
            <person name="Nixon J."/>
            <person name="Krishnakumar V."/>
            <person name="Bidwell S.L."/>
            <person name="Denoeud F."/>
            <person name="Belcram H."/>
            <person name="Links M.G."/>
            <person name="Just J."/>
            <person name="Clarke C."/>
            <person name="Bender T."/>
            <person name="Huebert T."/>
            <person name="Mason A.S."/>
            <person name="Pires J.C."/>
            <person name="Barker G."/>
            <person name="Moore J."/>
            <person name="Walley P.G."/>
            <person name="Manoli S."/>
            <person name="Batley J."/>
            <person name="Edwards D."/>
            <person name="Nelson M.N."/>
            <person name="Wang X."/>
            <person name="Paterson A.H."/>
            <person name="King G."/>
            <person name="Bancroft I."/>
            <person name="Chalhoub B."/>
            <person name="Sharpe A.G."/>
        </authorList>
    </citation>
    <scope>NUCLEOTIDE SEQUENCE</scope>
    <source>
        <strain evidence="1 2">cv. TO1000</strain>
    </source>
</reference>
<reference evidence="1" key="2">
    <citation type="submission" date="2015-03" db="UniProtKB">
        <authorList>
            <consortium name="EnsemblPlants"/>
        </authorList>
    </citation>
    <scope>IDENTIFICATION</scope>
</reference>
<dbReference type="EnsemblPlants" id="Bo9g120870.1">
    <property type="protein sequence ID" value="Bo9g120870.1"/>
    <property type="gene ID" value="Bo9g120870"/>
</dbReference>
<dbReference type="AlphaFoldDB" id="A0A0D3EBF7"/>
<protein>
    <submittedName>
        <fullName evidence="1">Uncharacterized protein</fullName>
    </submittedName>
</protein>
<keyword evidence="2" id="KW-1185">Reference proteome</keyword>